<name>A0A396YKS2_9LEPT</name>
<gene>
    <name evidence="1" type="ORF">DLM75_23670</name>
</gene>
<dbReference type="OrthoDB" id="324993at2"/>
<comment type="caution">
    <text evidence="1">The sequence shown here is derived from an EMBL/GenBank/DDBJ whole genome shotgun (WGS) entry which is preliminary data.</text>
</comment>
<dbReference type="AlphaFoldDB" id="A0A396YKS2"/>
<dbReference type="Proteomes" id="UP000265798">
    <property type="component" value="Unassembled WGS sequence"/>
</dbReference>
<evidence type="ECO:0008006" key="3">
    <source>
        <dbReference type="Google" id="ProtNLM"/>
    </source>
</evidence>
<evidence type="ECO:0000313" key="1">
    <source>
        <dbReference type="EMBL" id="RHX83659.1"/>
    </source>
</evidence>
<protein>
    <recommendedName>
        <fullName evidence="3">Lipoprotein</fullName>
    </recommendedName>
</protein>
<organism evidence="1 2">
    <name type="scientific">Leptospira stimsonii</name>
    <dbReference type="NCBI Taxonomy" id="2202203"/>
    <lineage>
        <taxon>Bacteria</taxon>
        <taxon>Pseudomonadati</taxon>
        <taxon>Spirochaetota</taxon>
        <taxon>Spirochaetia</taxon>
        <taxon>Leptospirales</taxon>
        <taxon>Leptospiraceae</taxon>
        <taxon>Leptospira</taxon>
    </lineage>
</organism>
<accession>A0A396YKS2</accession>
<proteinExistence type="predicted"/>
<dbReference type="PROSITE" id="PS51257">
    <property type="entry name" value="PROKAR_LIPOPROTEIN"/>
    <property type="match status" value="1"/>
</dbReference>
<reference evidence="2" key="1">
    <citation type="submission" date="2018-05" db="EMBL/GenBank/DDBJ databases">
        <title>Leptospira yasudae sp. nov. and Leptospira stimsonii sp. nov., two pathogenic species of the genus Leptospira isolated from environmental sources.</title>
        <authorList>
            <person name="Casanovas-Massana A."/>
            <person name="Hamond C."/>
            <person name="Santos L.A."/>
            <person name="Hacker K.P."/>
            <person name="Balassiano I."/>
            <person name="Medeiros M.A."/>
            <person name="Reis M.G."/>
            <person name="Ko A.I."/>
            <person name="Wunder E.A."/>
        </authorList>
    </citation>
    <scope>NUCLEOTIDE SEQUENCE [LARGE SCALE GENOMIC DNA]</scope>
    <source>
        <strain evidence="2">Yale</strain>
    </source>
</reference>
<evidence type="ECO:0000313" key="2">
    <source>
        <dbReference type="Proteomes" id="UP000265798"/>
    </source>
</evidence>
<sequence length="217" mass="25208">MKIILRSSLSFLILFMISCNDGRFVSPGIRSNIYLKENLRSSSPIDNKIFVKAVRLNPDNFESIKEDANNYTDTKVTKEEVEKLFNLDLKSRIGFLLIIGSRRRDSKSELVNLSVEPKLSDCLPAEKIVFPYTFIVFDRLDLGILRPHIFAYPKYPSESYSWQYEPTASNVDIWTKETLRVLIFFPESCFSQKNIPLIVEISDQEKNKNSYSFNIIR</sequence>
<dbReference type="RefSeq" id="WP_118970980.1">
    <property type="nucleotide sequence ID" value="NZ_QHCT01000017.1"/>
</dbReference>
<dbReference type="EMBL" id="QHCT01000017">
    <property type="protein sequence ID" value="RHX83659.1"/>
    <property type="molecule type" value="Genomic_DNA"/>
</dbReference>